<evidence type="ECO:0000256" key="1">
    <source>
        <dbReference type="SAM" id="MobiDB-lite"/>
    </source>
</evidence>
<dbReference type="Gene3D" id="1.10.533.10">
    <property type="entry name" value="Death Domain, Fas"/>
    <property type="match status" value="1"/>
</dbReference>
<dbReference type="InterPro" id="IPR000488">
    <property type="entry name" value="Death_dom"/>
</dbReference>
<evidence type="ECO:0000313" key="4">
    <source>
        <dbReference type="EMBL" id="KAJ8267944.1"/>
    </source>
</evidence>
<dbReference type="InterPro" id="IPR001245">
    <property type="entry name" value="Ser-Thr/Tyr_kinase_cat_dom"/>
</dbReference>
<dbReference type="OrthoDB" id="535509at2759"/>
<feature type="non-terminal residue" evidence="4">
    <location>
        <position position="1"/>
    </location>
</feature>
<evidence type="ECO:0000259" key="3">
    <source>
        <dbReference type="PROSITE" id="PS50017"/>
    </source>
</evidence>
<dbReference type="SUPFAM" id="SSF56112">
    <property type="entry name" value="Protein kinase-like (PK-like)"/>
    <property type="match status" value="1"/>
</dbReference>
<dbReference type="GO" id="GO:0009893">
    <property type="term" value="P:positive regulation of metabolic process"/>
    <property type="evidence" value="ECO:0007669"/>
    <property type="project" value="UniProtKB-ARBA"/>
</dbReference>
<feature type="compositionally biased region" description="Polar residues" evidence="1">
    <location>
        <begin position="493"/>
        <end position="506"/>
    </location>
</feature>
<dbReference type="GO" id="GO:0005524">
    <property type="term" value="F:ATP binding"/>
    <property type="evidence" value="ECO:0007669"/>
    <property type="project" value="InterPro"/>
</dbReference>
<proteinExistence type="predicted"/>
<comment type="caution">
    <text evidence="4">The sequence shown here is derived from an EMBL/GenBank/DDBJ whole genome shotgun (WGS) entry which is preliminary data.</text>
</comment>
<dbReference type="SUPFAM" id="SSF47986">
    <property type="entry name" value="DEATH domain"/>
    <property type="match status" value="1"/>
</dbReference>
<feature type="domain" description="Death" evidence="3">
    <location>
        <begin position="621"/>
        <end position="707"/>
    </location>
</feature>
<dbReference type="PROSITE" id="PS50011">
    <property type="entry name" value="PROTEIN_KINASE_DOM"/>
    <property type="match status" value="1"/>
</dbReference>
<dbReference type="Gene3D" id="1.10.510.10">
    <property type="entry name" value="Transferase(Phosphotransferase) domain 1"/>
    <property type="match status" value="1"/>
</dbReference>
<dbReference type="GO" id="GO:0004706">
    <property type="term" value="F:JUN kinase kinase kinase activity"/>
    <property type="evidence" value="ECO:0007669"/>
    <property type="project" value="TreeGrafter"/>
</dbReference>
<dbReference type="FunFam" id="1.10.510.10:FF:000472">
    <property type="entry name" value="Receptor interacting serine/threonine kinase 1"/>
    <property type="match status" value="1"/>
</dbReference>
<protein>
    <recommendedName>
        <fullName evidence="6">Receptor-interacting serine/threonine-protein kinase 1</fullName>
    </recommendedName>
</protein>
<sequence>LAFSLRQCRSGTFSFDWTRLIRKSKSLVGRCYVKKGPLRRTSWTAMAAEPQSIFMNSADLIKKEPLDYGGFGEVFLCYHKTHGQVVLKTVYTGPPWKEGYKQSLMEEGNLMLKLNHKRIVKLLGVILENGAYSLVMELIPKGNLMSLLQEVNVPLSIKGRIILEILEGMVYLTEHDIIHKDLKPENILVDKDFHIKIADLGLATYQSWSRLTKEESRRKSRRGDRSNIRTAGTLFYMAPEHLESIHTRSSEKSDVYSFAIVVWVILTTQEPYENARNEDQVCQCVRNGDRPDENAIPPETPEKMAELMRKCWRQDPEQRPTFAESYKYFQPFYREDLEKNVEKDSAELMAKYEGPDHYLKSMRSLSLGRTHTDSPTPLRSSDSVPIEASIEDLGVSEDSRAGSLQTDAGPIADSSLKSKLDQELGYHQHGSYSHSELQTPMSHQNPAPYSPYAHYAAPLFNAPMERGVPRLESSVQSWSKNDHVRQEPAQPLDSYNTLSSSTSKATPMSPAHGVGIPPVSPFMMNHPFSLFQRLHSNPANPTPESEAPDFTAGNIFNMSAKMRTPEAGNTFIHSACGVQIGSNNRMHIRGQDFASGSYQPSMTSKCLYNELLQQYEDSPVTEDHLDLLRENIAAQWKCCARQLGLTETEMETIDHDYNRDGLKEKVHQMLEKWKMKEGLVGCTMGRLCQSLYGAIKVDLLCRLLQLCQSATSP</sequence>
<dbReference type="PROSITE" id="PS00108">
    <property type="entry name" value="PROTEIN_KINASE_ST"/>
    <property type="match status" value="1"/>
</dbReference>
<dbReference type="SMART" id="SM00220">
    <property type="entry name" value="S_TKc"/>
    <property type="match status" value="1"/>
</dbReference>
<dbReference type="InterPro" id="IPR011029">
    <property type="entry name" value="DEATH-like_dom_sf"/>
</dbReference>
<reference evidence="4" key="1">
    <citation type="journal article" date="2023" name="Science">
        <title>Genome structures resolve the early diversification of teleost fishes.</title>
        <authorList>
            <person name="Parey E."/>
            <person name="Louis A."/>
            <person name="Montfort J."/>
            <person name="Bouchez O."/>
            <person name="Roques C."/>
            <person name="Iampietro C."/>
            <person name="Lluch J."/>
            <person name="Castinel A."/>
            <person name="Donnadieu C."/>
            <person name="Desvignes T."/>
            <person name="Floi Bucao C."/>
            <person name="Jouanno E."/>
            <person name="Wen M."/>
            <person name="Mejri S."/>
            <person name="Dirks R."/>
            <person name="Jansen H."/>
            <person name="Henkel C."/>
            <person name="Chen W.J."/>
            <person name="Zahm M."/>
            <person name="Cabau C."/>
            <person name="Klopp C."/>
            <person name="Thompson A.W."/>
            <person name="Robinson-Rechavi M."/>
            <person name="Braasch I."/>
            <person name="Lecointre G."/>
            <person name="Bobe J."/>
            <person name="Postlethwait J.H."/>
            <person name="Berthelot C."/>
            <person name="Roest Crollius H."/>
            <person name="Guiguen Y."/>
        </authorList>
    </citation>
    <scope>NUCLEOTIDE SEQUENCE</scope>
    <source>
        <strain evidence="4">Concon-B</strain>
    </source>
</reference>
<dbReference type="PANTHER" id="PTHR44329:SF6">
    <property type="entry name" value="RECEPTOR-INTERACTING SERINE_THREONINE-PROTEIN KINASE 1"/>
    <property type="match status" value="1"/>
</dbReference>
<dbReference type="PRINTS" id="PR00109">
    <property type="entry name" value="TYRKINASE"/>
</dbReference>
<evidence type="ECO:0000313" key="5">
    <source>
        <dbReference type="Proteomes" id="UP001152803"/>
    </source>
</evidence>
<name>A0A9Q1DDV1_CONCO</name>
<feature type="region of interest" description="Disordered" evidence="1">
    <location>
        <begin position="393"/>
        <end position="413"/>
    </location>
</feature>
<dbReference type="Pfam" id="PF07714">
    <property type="entry name" value="PK_Tyr_Ser-Thr"/>
    <property type="match status" value="1"/>
</dbReference>
<dbReference type="AlphaFoldDB" id="A0A9Q1DDV1"/>
<evidence type="ECO:0000259" key="2">
    <source>
        <dbReference type="PROSITE" id="PS50011"/>
    </source>
</evidence>
<accession>A0A9Q1DDV1</accession>
<keyword evidence="5" id="KW-1185">Reference proteome</keyword>
<dbReference type="GO" id="GO:0031349">
    <property type="term" value="P:positive regulation of defense response"/>
    <property type="evidence" value="ECO:0007669"/>
    <property type="project" value="UniProtKB-ARBA"/>
</dbReference>
<feature type="region of interest" description="Disordered" evidence="1">
    <location>
        <begin position="473"/>
        <end position="510"/>
    </location>
</feature>
<dbReference type="EMBL" id="JAFJMO010000009">
    <property type="protein sequence ID" value="KAJ8267944.1"/>
    <property type="molecule type" value="Genomic_DNA"/>
</dbReference>
<dbReference type="InterPro" id="IPR011009">
    <property type="entry name" value="Kinase-like_dom_sf"/>
</dbReference>
<feature type="domain" description="Protein kinase" evidence="2">
    <location>
        <begin position="60"/>
        <end position="333"/>
    </location>
</feature>
<dbReference type="PANTHER" id="PTHR44329">
    <property type="entry name" value="SERINE/THREONINE-PROTEIN KINASE TNNI3K-RELATED"/>
    <property type="match status" value="1"/>
</dbReference>
<dbReference type="GO" id="GO:0043123">
    <property type="term" value="P:positive regulation of canonical NF-kappaB signal transduction"/>
    <property type="evidence" value="ECO:0007669"/>
    <property type="project" value="UniProtKB-ARBA"/>
</dbReference>
<dbReference type="Pfam" id="PF00531">
    <property type="entry name" value="Death"/>
    <property type="match status" value="1"/>
</dbReference>
<dbReference type="InterPro" id="IPR000719">
    <property type="entry name" value="Prot_kinase_dom"/>
</dbReference>
<dbReference type="Proteomes" id="UP001152803">
    <property type="component" value="Unassembled WGS sequence"/>
</dbReference>
<dbReference type="PROSITE" id="PS50017">
    <property type="entry name" value="DEATH_DOMAIN"/>
    <property type="match status" value="1"/>
</dbReference>
<evidence type="ECO:0008006" key="6">
    <source>
        <dbReference type="Google" id="ProtNLM"/>
    </source>
</evidence>
<gene>
    <name evidence="4" type="ORF">COCON_G00131160</name>
</gene>
<dbReference type="InterPro" id="IPR051681">
    <property type="entry name" value="Ser/Thr_Kinases-Pseudokinases"/>
</dbReference>
<dbReference type="SMART" id="SM00005">
    <property type="entry name" value="DEATH"/>
    <property type="match status" value="1"/>
</dbReference>
<dbReference type="GO" id="GO:0071345">
    <property type="term" value="P:cellular response to cytokine stimulus"/>
    <property type="evidence" value="ECO:0007669"/>
    <property type="project" value="UniProtKB-ARBA"/>
</dbReference>
<organism evidence="4 5">
    <name type="scientific">Conger conger</name>
    <name type="common">Conger eel</name>
    <name type="synonym">Muraena conger</name>
    <dbReference type="NCBI Taxonomy" id="82655"/>
    <lineage>
        <taxon>Eukaryota</taxon>
        <taxon>Metazoa</taxon>
        <taxon>Chordata</taxon>
        <taxon>Craniata</taxon>
        <taxon>Vertebrata</taxon>
        <taxon>Euteleostomi</taxon>
        <taxon>Actinopterygii</taxon>
        <taxon>Neopterygii</taxon>
        <taxon>Teleostei</taxon>
        <taxon>Anguilliformes</taxon>
        <taxon>Congridae</taxon>
        <taxon>Conger</taxon>
    </lineage>
</organism>
<dbReference type="InterPro" id="IPR008271">
    <property type="entry name" value="Ser/Thr_kinase_AS"/>
</dbReference>